<organism evidence="4 5">
    <name type="scientific">Sphingomonas aurea</name>
    <dbReference type="NCBI Taxonomy" id="3063994"/>
    <lineage>
        <taxon>Bacteria</taxon>
        <taxon>Pseudomonadati</taxon>
        <taxon>Pseudomonadota</taxon>
        <taxon>Alphaproteobacteria</taxon>
        <taxon>Sphingomonadales</taxon>
        <taxon>Sphingomonadaceae</taxon>
        <taxon>Sphingomonas</taxon>
    </lineage>
</organism>
<dbReference type="InterPro" id="IPR001375">
    <property type="entry name" value="Peptidase_S9_cat"/>
</dbReference>
<dbReference type="Gene3D" id="3.40.50.1820">
    <property type="entry name" value="alpha/beta hydrolase"/>
    <property type="match status" value="1"/>
</dbReference>
<evidence type="ECO:0000313" key="5">
    <source>
        <dbReference type="Proteomes" id="UP001230685"/>
    </source>
</evidence>
<dbReference type="EC" id="3.4.-.-" evidence="4"/>
<evidence type="ECO:0000259" key="3">
    <source>
        <dbReference type="Pfam" id="PF00326"/>
    </source>
</evidence>
<keyword evidence="5" id="KW-1185">Reference proteome</keyword>
<dbReference type="PANTHER" id="PTHR42776">
    <property type="entry name" value="SERINE PEPTIDASE S9 FAMILY MEMBER"/>
    <property type="match status" value="1"/>
</dbReference>
<gene>
    <name evidence="4" type="ORF">Q5H91_15505</name>
</gene>
<evidence type="ECO:0000256" key="2">
    <source>
        <dbReference type="SAM" id="SignalP"/>
    </source>
</evidence>
<dbReference type="InterPro" id="IPR029058">
    <property type="entry name" value="AB_hydrolase_fold"/>
</dbReference>
<feature type="domain" description="Peptidase S9 prolyl oligopeptidase catalytic" evidence="3">
    <location>
        <begin position="439"/>
        <end position="640"/>
    </location>
</feature>
<comment type="caution">
    <text evidence="4">The sequence shown here is derived from an EMBL/GenBank/DDBJ whole genome shotgun (WGS) entry which is preliminary data.</text>
</comment>
<keyword evidence="2" id="KW-0732">Signal</keyword>
<evidence type="ECO:0000256" key="1">
    <source>
        <dbReference type="ARBA" id="ARBA00022801"/>
    </source>
</evidence>
<dbReference type="EMBL" id="JAUUDS010000011">
    <property type="protein sequence ID" value="MDP1028629.1"/>
    <property type="molecule type" value="Genomic_DNA"/>
</dbReference>
<feature type="signal peptide" evidence="2">
    <location>
        <begin position="1"/>
        <end position="19"/>
    </location>
</feature>
<proteinExistence type="predicted"/>
<dbReference type="PANTHER" id="PTHR42776:SF27">
    <property type="entry name" value="DIPEPTIDYL PEPTIDASE FAMILY MEMBER 6"/>
    <property type="match status" value="1"/>
</dbReference>
<protein>
    <submittedName>
        <fullName evidence="4">S9 family peptidase</fullName>
        <ecNumber evidence="4">3.4.-.-</ecNumber>
    </submittedName>
</protein>
<feature type="chain" id="PRO_5046313606" evidence="2">
    <location>
        <begin position="20"/>
        <end position="643"/>
    </location>
</feature>
<dbReference type="Pfam" id="PF00326">
    <property type="entry name" value="Peptidase_S9"/>
    <property type="match status" value="1"/>
</dbReference>
<name>A0ABT9ENV0_9SPHN</name>
<dbReference type="GO" id="GO:0016787">
    <property type="term" value="F:hydrolase activity"/>
    <property type="evidence" value="ECO:0007669"/>
    <property type="project" value="UniProtKB-KW"/>
</dbReference>
<keyword evidence="1 4" id="KW-0378">Hydrolase</keyword>
<evidence type="ECO:0000313" key="4">
    <source>
        <dbReference type="EMBL" id="MDP1028629.1"/>
    </source>
</evidence>
<reference evidence="4 5" key="1">
    <citation type="submission" date="2023-07" db="EMBL/GenBank/DDBJ databases">
        <authorList>
            <person name="Kim M.K."/>
        </authorList>
    </citation>
    <scope>NUCLEOTIDE SEQUENCE [LARGE SCALE GENOMIC DNA]</scope>
    <source>
        <strain evidence="4 5">KR1UV-12</strain>
    </source>
</reference>
<dbReference type="SUPFAM" id="SSF53474">
    <property type="entry name" value="alpha/beta-Hydrolases"/>
    <property type="match status" value="1"/>
</dbReference>
<dbReference type="SUPFAM" id="SSF82171">
    <property type="entry name" value="DPP6 N-terminal domain-like"/>
    <property type="match status" value="1"/>
</dbReference>
<dbReference type="RefSeq" id="WP_305174360.1">
    <property type="nucleotide sequence ID" value="NZ_JAUUDS010000011.1"/>
</dbReference>
<accession>A0ABT9ENV0</accession>
<sequence>MIRLVAGVALVVATGAPSAQEPPAKPLLPAPDQVPVEVFAKLPAIEDPRLSPDGSHVAAKMAVDNRQYLVVTDLLSNAKSAALVASGDQDINWWSWVNDAWLAVGTGMTQTIFGTDVYVTRTVGVSADMKTVRPIAADTAGVRADDLIWTARDGTPRILLAMSTGIETMDQVYPSVFEVDVSTGRTRRKVAAVTDVFDWYADGAGIVRAGWQQSDATGVKGLLYRASPEQSFHLVARRRKGDPAEIIAPLIFRADGSAVTIAAENGFDAVYEMSLPDLALGRKLYGVDGYDVDGVRLAPNGDDLEGVAVTDKAERVIWTSDHLREVQEQVDKAVAPRHATIVSRSADRGRLLIQVGSPSQPGALYFFDTAGNRMQRIAWQNDVLKARTLSPVSTVRYQARDGTSIEAVVTLPRSRPAKNLPLIVMPHGGPFARDSEAWDWWSQYLAEIGYAVIQPNYRGSSGYGTAFAKLGEGQWGLKMQDDLDDAAAYLVKQGIADAGRTCMVGASYGGYAAMRAAQRGGGYRCAISYAGVSDLQEMRRYDSQFLFAKTRGEWLTRQAPDFRAVSPRYGAATFSVPILLVHGKADKRVPVKQSRLMAAALQAAGKPYEYLEQPLADHHFTRSEDRLEFLKRMKTFLDRYNPT</sequence>
<dbReference type="Proteomes" id="UP001230685">
    <property type="component" value="Unassembled WGS sequence"/>
</dbReference>